<gene>
    <name evidence="2" type="ORF">FHS37_006473</name>
</gene>
<evidence type="ECO:0000256" key="1">
    <source>
        <dbReference type="SAM" id="MobiDB-lite"/>
    </source>
</evidence>
<accession>A0A7W7PW10</accession>
<dbReference type="RefSeq" id="WP_184827662.1">
    <property type="nucleotide sequence ID" value="NZ_BMTK01000049.1"/>
</dbReference>
<dbReference type="AlphaFoldDB" id="A0A7W7PW10"/>
<name>A0A7W7PW10_9ACTN</name>
<evidence type="ECO:0000313" key="2">
    <source>
        <dbReference type="EMBL" id="MBB4902376.1"/>
    </source>
</evidence>
<keyword evidence="3" id="KW-1185">Reference proteome</keyword>
<dbReference type="Proteomes" id="UP000579523">
    <property type="component" value="Unassembled WGS sequence"/>
</dbReference>
<sequence>MSHEGGGGFVDPEHEGAQGGQGGLVGVDLAQPELRNRAACGREGLPVGAAEGTYSSALAYCGEGR</sequence>
<protein>
    <submittedName>
        <fullName evidence="2">Uncharacterized protein</fullName>
    </submittedName>
</protein>
<feature type="region of interest" description="Disordered" evidence="1">
    <location>
        <begin position="1"/>
        <end position="28"/>
    </location>
</feature>
<dbReference type="EMBL" id="JACHJI010000016">
    <property type="protein sequence ID" value="MBB4902376.1"/>
    <property type="molecule type" value="Genomic_DNA"/>
</dbReference>
<reference evidence="2 3" key="1">
    <citation type="submission" date="2020-08" db="EMBL/GenBank/DDBJ databases">
        <title>Genomic Encyclopedia of Type Strains, Phase III (KMG-III): the genomes of soil and plant-associated and newly described type strains.</title>
        <authorList>
            <person name="Whitman W."/>
        </authorList>
    </citation>
    <scope>NUCLEOTIDE SEQUENCE [LARGE SCALE GENOMIC DNA]</scope>
    <source>
        <strain evidence="2 3">CECT 3273</strain>
    </source>
</reference>
<proteinExistence type="predicted"/>
<comment type="caution">
    <text evidence="2">The sequence shown here is derived from an EMBL/GenBank/DDBJ whole genome shotgun (WGS) entry which is preliminary data.</text>
</comment>
<evidence type="ECO:0000313" key="3">
    <source>
        <dbReference type="Proteomes" id="UP000579523"/>
    </source>
</evidence>
<organism evidence="2 3">
    <name type="scientific">Streptomyces griseomycini</name>
    <dbReference type="NCBI Taxonomy" id="66895"/>
    <lineage>
        <taxon>Bacteria</taxon>
        <taxon>Bacillati</taxon>
        <taxon>Actinomycetota</taxon>
        <taxon>Actinomycetes</taxon>
        <taxon>Kitasatosporales</taxon>
        <taxon>Streptomycetaceae</taxon>
        <taxon>Streptomyces</taxon>
    </lineage>
</organism>